<gene>
    <name evidence="2" type="ORF">BSTOLATCC_MIC5516</name>
</gene>
<sequence>MDNNNNFEVQQIVWAKIRGYPWWPGVIHSIDHRKNESEDEKIFIVYFIGENTHASLTSKYINDFEKFYDQYSKSKNKWLLSCIHIGKQLFDGELDVMDLVNVNDTLIRNRRRSKAKKDECYKTVNEQLINLKLCLEKQINSDTKLNPQKSKDELEKYQDSIIRFIRGIAQQESSVGELCDCLYELSKFDISYQSPIEKLIKLLINVCVHSSCSKLKEVAFLAQKLRDFWNSKSEENNDFGKKSEWPYVHDKKLRKNVCWKIFKVLEQKDFDTQTAQELAITIEENLRKKDPSMSSYYRNLFRKMIRDIKYLSPVVYRTVRNEVA</sequence>
<organism evidence="2 3">
    <name type="scientific">Blepharisma stoltei</name>
    <dbReference type="NCBI Taxonomy" id="1481888"/>
    <lineage>
        <taxon>Eukaryota</taxon>
        <taxon>Sar</taxon>
        <taxon>Alveolata</taxon>
        <taxon>Ciliophora</taxon>
        <taxon>Postciliodesmatophora</taxon>
        <taxon>Heterotrichea</taxon>
        <taxon>Heterotrichida</taxon>
        <taxon>Blepharismidae</taxon>
        <taxon>Blepharisma</taxon>
    </lineage>
</organism>
<dbReference type="Proteomes" id="UP001162131">
    <property type="component" value="Unassembled WGS sequence"/>
</dbReference>
<dbReference type="Pfam" id="PF00855">
    <property type="entry name" value="PWWP"/>
    <property type="match status" value="1"/>
</dbReference>
<dbReference type="InterPro" id="IPR000313">
    <property type="entry name" value="PWWP_dom"/>
</dbReference>
<dbReference type="EMBL" id="CAJZBQ010000005">
    <property type="protein sequence ID" value="CAG9312274.1"/>
    <property type="molecule type" value="Genomic_DNA"/>
</dbReference>
<dbReference type="PROSITE" id="PS50812">
    <property type="entry name" value="PWWP"/>
    <property type="match status" value="1"/>
</dbReference>
<accession>A0AAU9IB63</accession>
<evidence type="ECO:0000259" key="1">
    <source>
        <dbReference type="PROSITE" id="PS50812"/>
    </source>
</evidence>
<reference evidence="2" key="1">
    <citation type="submission" date="2021-09" db="EMBL/GenBank/DDBJ databases">
        <authorList>
            <consortium name="AG Swart"/>
            <person name="Singh M."/>
            <person name="Singh A."/>
            <person name="Seah K."/>
            <person name="Emmerich C."/>
        </authorList>
    </citation>
    <scope>NUCLEOTIDE SEQUENCE</scope>
    <source>
        <strain evidence="2">ATCC30299</strain>
    </source>
</reference>
<dbReference type="SMART" id="SM00293">
    <property type="entry name" value="PWWP"/>
    <property type="match status" value="1"/>
</dbReference>
<comment type="caution">
    <text evidence="2">The sequence shown here is derived from an EMBL/GenBank/DDBJ whole genome shotgun (WGS) entry which is preliminary data.</text>
</comment>
<dbReference type="Gene3D" id="2.30.30.140">
    <property type="match status" value="1"/>
</dbReference>
<name>A0AAU9IB63_9CILI</name>
<evidence type="ECO:0000313" key="3">
    <source>
        <dbReference type="Proteomes" id="UP001162131"/>
    </source>
</evidence>
<protein>
    <recommendedName>
        <fullName evidence="1">PWWP domain-containing protein</fullName>
    </recommendedName>
</protein>
<dbReference type="SUPFAM" id="SSF63748">
    <property type="entry name" value="Tudor/PWWP/MBT"/>
    <property type="match status" value="1"/>
</dbReference>
<feature type="domain" description="PWWP" evidence="1">
    <location>
        <begin position="9"/>
        <end position="73"/>
    </location>
</feature>
<dbReference type="CDD" id="cd05162">
    <property type="entry name" value="PWWP"/>
    <property type="match status" value="1"/>
</dbReference>
<evidence type="ECO:0000313" key="2">
    <source>
        <dbReference type="EMBL" id="CAG9312274.1"/>
    </source>
</evidence>
<proteinExistence type="predicted"/>
<keyword evidence="3" id="KW-1185">Reference proteome</keyword>
<dbReference type="AlphaFoldDB" id="A0AAU9IB63"/>